<dbReference type="GO" id="GO:0006508">
    <property type="term" value="P:proteolysis"/>
    <property type="evidence" value="ECO:0007669"/>
    <property type="project" value="UniProtKB-KW"/>
</dbReference>
<dbReference type="PANTHER" id="PTHR22939">
    <property type="entry name" value="SERINE PROTEASE FAMILY S1C HTRA-RELATED"/>
    <property type="match status" value="1"/>
</dbReference>
<feature type="coiled-coil region" evidence="1">
    <location>
        <begin position="126"/>
        <end position="153"/>
    </location>
</feature>
<dbReference type="InterPro" id="IPR043504">
    <property type="entry name" value="Peptidase_S1_PA_chymotrypsin"/>
</dbReference>
<sequence length="372" mass="41073">MSDLQLTELIERYLAGDLSNEEKERFEALRKENAAVDSRITEHAHFTGLIKQYGERVELEKRLNAIHQEIDVDTLVQELTVHPTLIVRLWRNHHSKISVAASIAVFAILSTLYFTGRFNKTTASNYTALSRKIESVRRTAENAQRTNQALLNSLKPGHRVTNPGTTGGSGFALTQSGYIVTAFHVVNNADSLYVQNALGESYHAKLIYTEPTRDIAIIKIDDKEFTGLDKLPYNFKRTKLDVGEEVITLGFPRDDPYYAKGYISSATGLEGDTAAYQVSLPVYAGISGGPLLDTKGNVIGIISGKQTRTESAAFAVKSSYIFKAAQNVSTDSTQNVIALKPNKAAKSALAGLSRTQQIKKLESYVFMVKVYN</sequence>
<dbReference type="RefSeq" id="WP_157539307.1">
    <property type="nucleotide sequence ID" value="NZ_WQLA01000001.1"/>
</dbReference>
<keyword evidence="2" id="KW-0378">Hydrolase</keyword>
<evidence type="ECO:0000313" key="2">
    <source>
        <dbReference type="EMBL" id="MVN89503.1"/>
    </source>
</evidence>
<keyword evidence="1" id="KW-0175">Coiled coil</keyword>
<dbReference type="Pfam" id="PF13365">
    <property type="entry name" value="Trypsin_2"/>
    <property type="match status" value="1"/>
</dbReference>
<proteinExistence type="predicted"/>
<dbReference type="Proteomes" id="UP000434850">
    <property type="component" value="Unassembled WGS sequence"/>
</dbReference>
<dbReference type="GO" id="GO:0004252">
    <property type="term" value="F:serine-type endopeptidase activity"/>
    <property type="evidence" value="ECO:0007669"/>
    <property type="project" value="InterPro"/>
</dbReference>
<accession>A0A6I4IP79</accession>
<dbReference type="SUPFAM" id="SSF50494">
    <property type="entry name" value="Trypsin-like serine proteases"/>
    <property type="match status" value="1"/>
</dbReference>
<evidence type="ECO:0000313" key="3">
    <source>
        <dbReference type="Proteomes" id="UP000434850"/>
    </source>
</evidence>
<dbReference type="PANTHER" id="PTHR22939:SF129">
    <property type="entry name" value="SERINE PROTEASE HTRA2, MITOCHONDRIAL"/>
    <property type="match status" value="1"/>
</dbReference>
<dbReference type="EMBL" id="WQLA01000001">
    <property type="protein sequence ID" value="MVN89503.1"/>
    <property type="molecule type" value="Genomic_DNA"/>
</dbReference>
<protein>
    <submittedName>
        <fullName evidence="2">Trypsin-like serine protease</fullName>
    </submittedName>
</protein>
<evidence type="ECO:0000256" key="1">
    <source>
        <dbReference type="SAM" id="Coils"/>
    </source>
</evidence>
<dbReference type="OrthoDB" id="9766361at2"/>
<dbReference type="InterPro" id="IPR001940">
    <property type="entry name" value="Peptidase_S1C"/>
</dbReference>
<reference evidence="2 3" key="1">
    <citation type="submission" date="2019-12" db="EMBL/GenBank/DDBJ databases">
        <title>Mucilaginibacter sp. HME9299 genome sequencing and assembly.</title>
        <authorList>
            <person name="Kang H."/>
            <person name="Kim H."/>
            <person name="Joh K."/>
        </authorList>
    </citation>
    <scope>NUCLEOTIDE SEQUENCE [LARGE SCALE GENOMIC DNA]</scope>
    <source>
        <strain evidence="2 3">HME9299</strain>
    </source>
</reference>
<dbReference type="AlphaFoldDB" id="A0A6I4IP79"/>
<dbReference type="PRINTS" id="PR00834">
    <property type="entry name" value="PROTEASES2C"/>
</dbReference>
<keyword evidence="2" id="KW-0645">Protease</keyword>
<name>A0A6I4IP79_9SPHI</name>
<comment type="caution">
    <text evidence="2">The sequence shown here is derived from an EMBL/GenBank/DDBJ whole genome shotgun (WGS) entry which is preliminary data.</text>
</comment>
<keyword evidence="3" id="KW-1185">Reference proteome</keyword>
<organism evidence="2 3">
    <name type="scientific">Mucilaginibacter aquatilis</name>
    <dbReference type="NCBI Taxonomy" id="1517760"/>
    <lineage>
        <taxon>Bacteria</taxon>
        <taxon>Pseudomonadati</taxon>
        <taxon>Bacteroidota</taxon>
        <taxon>Sphingobacteriia</taxon>
        <taxon>Sphingobacteriales</taxon>
        <taxon>Sphingobacteriaceae</taxon>
        <taxon>Mucilaginibacter</taxon>
    </lineage>
</organism>
<gene>
    <name evidence="2" type="ORF">GO816_00015</name>
</gene>
<dbReference type="InterPro" id="IPR009003">
    <property type="entry name" value="Peptidase_S1_PA"/>
</dbReference>
<dbReference type="Gene3D" id="2.40.10.10">
    <property type="entry name" value="Trypsin-like serine proteases"/>
    <property type="match status" value="2"/>
</dbReference>